<dbReference type="GO" id="GO:0005975">
    <property type="term" value="P:carbohydrate metabolic process"/>
    <property type="evidence" value="ECO:0007669"/>
    <property type="project" value="InterPro"/>
</dbReference>
<organism evidence="2 3">
    <name type="scientific">Streptomyces smaragdinus</name>
    <dbReference type="NCBI Taxonomy" id="2585196"/>
    <lineage>
        <taxon>Bacteria</taxon>
        <taxon>Bacillati</taxon>
        <taxon>Actinomycetota</taxon>
        <taxon>Actinomycetes</taxon>
        <taxon>Kitasatosporales</taxon>
        <taxon>Streptomycetaceae</taxon>
        <taxon>Streptomyces</taxon>
    </lineage>
</organism>
<dbReference type="Pfam" id="PF01522">
    <property type="entry name" value="Polysacc_deac_1"/>
    <property type="match status" value="1"/>
</dbReference>
<dbReference type="AlphaFoldDB" id="A0A7K0CSJ6"/>
<dbReference type="Gene3D" id="3.20.20.370">
    <property type="entry name" value="Glycoside hydrolase/deacetylase"/>
    <property type="match status" value="1"/>
</dbReference>
<dbReference type="PANTHER" id="PTHR10587">
    <property type="entry name" value="GLYCOSYL TRANSFERASE-RELATED"/>
    <property type="match status" value="1"/>
</dbReference>
<sequence length="318" mass="35490">MGRSEEPVRPYGTLVRGLRTAAAVLLTGLAATACGAPAGHPEDDPPVDARNPEARAAIARYRGAPAQALAYAAWRESRAYGKRLATARRWGLADAPLMRPPAPAVKPRLTTEPGFEANDGAPDLPPVITKVPTTDRVIFLTIDDGNRKDPELIRMMSELDIPYSAFLSDFLAREDYGYFHRMRDAGVTLNNHTINHPNLRLMSYEAQRAEICGQQSRLEKEFGTAPRLFRPPFGNYNGDSLRAAKSCGVEVVPLWQEEAFADHWDYRRGSRHFEPGDIVLIHFRGRDEWPGEMPDVVRLVLKKANEEGFALARLEDYI</sequence>
<dbReference type="InterPro" id="IPR050248">
    <property type="entry name" value="Polysacc_deacetylase_ArnD"/>
</dbReference>
<dbReference type="PROSITE" id="PS51257">
    <property type="entry name" value="PROKAR_LIPOPROTEIN"/>
    <property type="match status" value="1"/>
</dbReference>
<evidence type="ECO:0000259" key="1">
    <source>
        <dbReference type="PROSITE" id="PS51677"/>
    </source>
</evidence>
<dbReference type="PANTHER" id="PTHR10587:SF134">
    <property type="entry name" value="SECRETED PROTEIN"/>
    <property type="match status" value="1"/>
</dbReference>
<comment type="caution">
    <text evidence="2">The sequence shown here is derived from an EMBL/GenBank/DDBJ whole genome shotgun (WGS) entry which is preliminary data.</text>
</comment>
<gene>
    <name evidence="2" type="ORF">SRB5_66640</name>
</gene>
<evidence type="ECO:0000313" key="2">
    <source>
        <dbReference type="EMBL" id="MQY16465.1"/>
    </source>
</evidence>
<dbReference type="PROSITE" id="PS51677">
    <property type="entry name" value="NODB"/>
    <property type="match status" value="1"/>
</dbReference>
<dbReference type="SUPFAM" id="SSF88713">
    <property type="entry name" value="Glycoside hydrolase/deacetylase"/>
    <property type="match status" value="1"/>
</dbReference>
<name>A0A7K0CSJ6_9ACTN</name>
<accession>A0A7K0CSJ6</accession>
<dbReference type="CDD" id="cd10917">
    <property type="entry name" value="CE4_NodB_like_6s_7s"/>
    <property type="match status" value="1"/>
</dbReference>
<dbReference type="Proteomes" id="UP000466345">
    <property type="component" value="Unassembled WGS sequence"/>
</dbReference>
<proteinExistence type="predicted"/>
<keyword evidence="3" id="KW-1185">Reference proteome</keyword>
<dbReference type="InterPro" id="IPR002509">
    <property type="entry name" value="NODB_dom"/>
</dbReference>
<reference evidence="2 3" key="1">
    <citation type="submission" date="2019-10" db="EMBL/GenBank/DDBJ databases">
        <title>Streptomyces smaragdinus sp. nov. and Streptomyces fabii sp. nov., isolated from the gut of fungus growing-termite Macrotermes natalensis.</title>
        <authorList>
            <person name="Schwitalla J."/>
            <person name="Benndorf R."/>
            <person name="Martin K."/>
            <person name="De Beer W."/>
            <person name="Kaster A.-K."/>
            <person name="Vollmers J."/>
            <person name="Poulsen M."/>
            <person name="Beemelmanns C."/>
        </authorList>
    </citation>
    <scope>NUCLEOTIDE SEQUENCE [LARGE SCALE GENOMIC DNA]</scope>
    <source>
        <strain evidence="2 3">RB5</strain>
    </source>
</reference>
<dbReference type="EMBL" id="WEGJ01000056">
    <property type="protein sequence ID" value="MQY16465.1"/>
    <property type="molecule type" value="Genomic_DNA"/>
</dbReference>
<feature type="domain" description="NodB homology" evidence="1">
    <location>
        <begin position="136"/>
        <end position="318"/>
    </location>
</feature>
<protein>
    <recommendedName>
        <fullName evidence="1">NodB homology domain-containing protein</fullName>
    </recommendedName>
</protein>
<evidence type="ECO:0000313" key="3">
    <source>
        <dbReference type="Proteomes" id="UP000466345"/>
    </source>
</evidence>
<dbReference type="InterPro" id="IPR011330">
    <property type="entry name" value="Glyco_hydro/deAcase_b/a-brl"/>
</dbReference>
<dbReference type="RefSeq" id="WP_323378911.1">
    <property type="nucleotide sequence ID" value="NZ_WEGJ01000056.1"/>
</dbReference>
<dbReference type="GO" id="GO:0016810">
    <property type="term" value="F:hydrolase activity, acting on carbon-nitrogen (but not peptide) bonds"/>
    <property type="evidence" value="ECO:0007669"/>
    <property type="project" value="InterPro"/>
</dbReference>